<evidence type="ECO:0000256" key="16">
    <source>
        <dbReference type="PIRSR" id="PIRSR038945-3"/>
    </source>
</evidence>
<dbReference type="EMBL" id="VFPM01000002">
    <property type="protein sequence ID" value="TQM62385.1"/>
    <property type="molecule type" value="Genomic_DNA"/>
</dbReference>
<reference evidence="18 19" key="1">
    <citation type="submission" date="2019-06" db="EMBL/GenBank/DDBJ databases">
        <title>Genome sequencing of plant associated microbes to promote plant fitness in Sorghum bicolor and Oryza sativa.</title>
        <authorList>
            <person name="Coleman-Derr D."/>
        </authorList>
    </citation>
    <scope>NUCLEOTIDE SEQUENCE [LARGE SCALE GENOMIC DNA]</scope>
    <source>
        <strain evidence="18 19">KV-663</strain>
    </source>
</reference>
<evidence type="ECO:0000256" key="15">
    <source>
        <dbReference type="PIRSR" id="PIRSR038945-2"/>
    </source>
</evidence>
<accession>A0A543HVQ0</accession>
<comment type="similarity">
    <text evidence="4 13">Belongs to the threonine synthase family.</text>
</comment>
<dbReference type="Gene3D" id="3.40.50.1100">
    <property type="match status" value="2"/>
</dbReference>
<comment type="cofactor">
    <cofactor evidence="1 13 14">
        <name>pyridoxal 5'-phosphate</name>
        <dbReference type="ChEBI" id="CHEBI:597326"/>
    </cofactor>
</comment>
<dbReference type="CDD" id="cd01563">
    <property type="entry name" value="Thr-synth_1"/>
    <property type="match status" value="1"/>
</dbReference>
<dbReference type="GO" id="GO:0009097">
    <property type="term" value="P:isoleucine biosynthetic process"/>
    <property type="evidence" value="ECO:0007669"/>
    <property type="project" value="TreeGrafter"/>
</dbReference>
<evidence type="ECO:0000256" key="5">
    <source>
        <dbReference type="ARBA" id="ARBA00013028"/>
    </source>
</evidence>
<dbReference type="Proteomes" id="UP000316747">
    <property type="component" value="Unassembled WGS sequence"/>
</dbReference>
<feature type="cross-link" description="Isoglutamyl lysine isopeptide (Lys-Gln) (interchain with Q-Cter in protein Pup)" evidence="16">
    <location>
        <position position="144"/>
    </location>
</feature>
<evidence type="ECO:0000256" key="9">
    <source>
        <dbReference type="ARBA" id="ARBA00022898"/>
    </source>
</evidence>
<evidence type="ECO:0000256" key="13">
    <source>
        <dbReference type="PIRNR" id="PIRNR038945"/>
    </source>
</evidence>
<evidence type="ECO:0000256" key="6">
    <source>
        <dbReference type="ARBA" id="ARBA00018679"/>
    </source>
</evidence>
<dbReference type="OrthoDB" id="9778118at2"/>
<dbReference type="GO" id="GO:0004795">
    <property type="term" value="F:threonine synthase activity"/>
    <property type="evidence" value="ECO:0007669"/>
    <property type="project" value="UniProtKB-UniRule"/>
</dbReference>
<evidence type="ECO:0000256" key="7">
    <source>
        <dbReference type="ARBA" id="ARBA00022605"/>
    </source>
</evidence>
<dbReference type="InterPro" id="IPR036052">
    <property type="entry name" value="TrpB-like_PALP_sf"/>
</dbReference>
<evidence type="ECO:0000256" key="8">
    <source>
        <dbReference type="ARBA" id="ARBA00022697"/>
    </source>
</evidence>
<evidence type="ECO:0000256" key="10">
    <source>
        <dbReference type="ARBA" id="ARBA00023239"/>
    </source>
</evidence>
<dbReference type="InterPro" id="IPR000634">
    <property type="entry name" value="Ser/Thr_deHydtase_PyrdxlP-BS"/>
</dbReference>
<feature type="modified residue" description="N6-(pyridoxal phosphate)lysine" evidence="15">
    <location>
        <position position="62"/>
    </location>
</feature>
<evidence type="ECO:0000256" key="12">
    <source>
        <dbReference type="NCBIfam" id="TIGR00260"/>
    </source>
</evidence>
<evidence type="ECO:0000256" key="3">
    <source>
        <dbReference type="ARBA" id="ARBA00004979"/>
    </source>
</evidence>
<dbReference type="Pfam" id="PF00291">
    <property type="entry name" value="PALP"/>
    <property type="match status" value="1"/>
</dbReference>
<evidence type="ECO:0000259" key="17">
    <source>
        <dbReference type="Pfam" id="PF00291"/>
    </source>
</evidence>
<dbReference type="PANTHER" id="PTHR48078">
    <property type="entry name" value="THREONINE DEHYDRATASE, MITOCHONDRIAL-RELATED"/>
    <property type="match status" value="1"/>
</dbReference>
<keyword evidence="7 13" id="KW-0028">Amino-acid biosynthesis</keyword>
<name>A0A543HVQ0_9MICO</name>
<dbReference type="NCBIfam" id="TIGR00260">
    <property type="entry name" value="thrC"/>
    <property type="match status" value="1"/>
</dbReference>
<comment type="function">
    <text evidence="2 13">Catalyzes the gamma-elimination of phosphate from L-phosphohomoserine and the beta-addition of water to produce L-threonine.</text>
</comment>
<proteinExistence type="inferred from homology"/>
<dbReference type="GO" id="GO:0006565">
    <property type="term" value="P:L-serine catabolic process"/>
    <property type="evidence" value="ECO:0007669"/>
    <property type="project" value="TreeGrafter"/>
</dbReference>
<keyword evidence="9 13" id="KW-0663">Pyridoxal phosphate</keyword>
<dbReference type="InterPro" id="IPR050147">
    <property type="entry name" value="Ser/Thr_Dehydratase"/>
</dbReference>
<dbReference type="GO" id="GO:0006567">
    <property type="term" value="P:L-threonine catabolic process"/>
    <property type="evidence" value="ECO:0007669"/>
    <property type="project" value="TreeGrafter"/>
</dbReference>
<feature type="binding site" evidence="14">
    <location>
        <begin position="188"/>
        <end position="192"/>
    </location>
    <ligand>
        <name>pyridoxal 5'-phosphate</name>
        <dbReference type="ChEBI" id="CHEBI:597326"/>
    </ligand>
</feature>
<feature type="domain" description="Tryptophan synthase beta chain-like PALP" evidence="17">
    <location>
        <begin position="25"/>
        <end position="326"/>
    </location>
</feature>
<evidence type="ECO:0000256" key="2">
    <source>
        <dbReference type="ARBA" id="ARBA00003648"/>
    </source>
</evidence>
<evidence type="ECO:0000256" key="1">
    <source>
        <dbReference type="ARBA" id="ARBA00001933"/>
    </source>
</evidence>
<keyword evidence="19" id="KW-1185">Reference proteome</keyword>
<evidence type="ECO:0000256" key="4">
    <source>
        <dbReference type="ARBA" id="ARBA00005517"/>
    </source>
</evidence>
<comment type="catalytic activity">
    <reaction evidence="11 13">
        <text>O-phospho-L-homoserine + H2O = L-threonine + phosphate</text>
        <dbReference type="Rhea" id="RHEA:10840"/>
        <dbReference type="ChEBI" id="CHEBI:15377"/>
        <dbReference type="ChEBI" id="CHEBI:43474"/>
        <dbReference type="ChEBI" id="CHEBI:57590"/>
        <dbReference type="ChEBI" id="CHEBI:57926"/>
        <dbReference type="EC" id="4.2.3.1"/>
    </reaction>
</comment>
<comment type="caution">
    <text evidence="18">The sequence shown here is derived from an EMBL/GenBank/DDBJ whole genome shotgun (WGS) entry which is preliminary data.</text>
</comment>
<evidence type="ECO:0000256" key="14">
    <source>
        <dbReference type="PIRSR" id="PIRSR038945-1"/>
    </source>
</evidence>
<dbReference type="PROSITE" id="PS00165">
    <property type="entry name" value="DEHYDRATASE_SER_THR"/>
    <property type="match status" value="1"/>
</dbReference>
<feature type="binding site" evidence="14">
    <location>
        <position position="88"/>
    </location>
    <ligand>
        <name>pyridoxal 5'-phosphate</name>
        <dbReference type="ChEBI" id="CHEBI:597326"/>
    </ligand>
</feature>
<sequence length="364" mass="37819">MAHQWRGVMREYADRLPMLDGAPVVTLHEGGTPLIHAKKLSALVGAEVYLKYEGLNPTGSFKDRGMTTAISLAAKRGAKAVICASTGNTSASAAAYATKAGMTCGVLVPDGKIAMGKLSQAIAHGATLLQVDGNFDDCLTLARKLAEAYPVELVNSVNPARIEGQKTASFEVVDALGDAPDIHCLPVGNAGNITAYWKGYREYLSDPSVSDQPGPATHLPVMWGFQAAGAAPLVLGHPVDDPETIATAIRIGNPASWDQAIAARDESGGRIAAVTDEQILEAHRYLSSQEGVFVEPGSAASVAGLFASHAEGLVPTGARIVCTVTGHGLKDPQWALRTADGSEIVPTRVSVDAYSAAQALGLEG</sequence>
<keyword evidence="8 13" id="KW-0791">Threonine biosynthesis</keyword>
<evidence type="ECO:0000256" key="11">
    <source>
        <dbReference type="ARBA" id="ARBA00049144"/>
    </source>
</evidence>
<dbReference type="RefSeq" id="WP_141844483.1">
    <property type="nucleotide sequence ID" value="NZ_VFPM01000002.1"/>
</dbReference>
<dbReference type="InterPro" id="IPR026260">
    <property type="entry name" value="Thr_Synthase_bac/arc"/>
</dbReference>
<keyword evidence="10 13" id="KW-0456">Lyase</keyword>
<feature type="binding site" evidence="14">
    <location>
        <position position="325"/>
    </location>
    <ligand>
        <name>pyridoxal 5'-phosphate</name>
        <dbReference type="ChEBI" id="CHEBI:597326"/>
    </ligand>
</feature>
<dbReference type="GO" id="GO:0030170">
    <property type="term" value="F:pyridoxal phosphate binding"/>
    <property type="evidence" value="ECO:0007669"/>
    <property type="project" value="InterPro"/>
</dbReference>
<evidence type="ECO:0000313" key="19">
    <source>
        <dbReference type="Proteomes" id="UP000316747"/>
    </source>
</evidence>
<dbReference type="InterPro" id="IPR001926">
    <property type="entry name" value="TrpB-like_PALP"/>
</dbReference>
<dbReference type="FunFam" id="3.40.50.1100:FF:000014">
    <property type="entry name" value="Threonine synthase"/>
    <property type="match status" value="1"/>
</dbReference>
<dbReference type="GO" id="GO:0003941">
    <property type="term" value="F:L-serine ammonia-lyase activity"/>
    <property type="evidence" value="ECO:0007669"/>
    <property type="project" value="TreeGrafter"/>
</dbReference>
<protein>
    <recommendedName>
        <fullName evidence="6 12">Threonine synthase</fullName>
        <ecNumber evidence="5 12">4.2.3.1</ecNumber>
    </recommendedName>
</protein>
<gene>
    <name evidence="18" type="ORF">FBY41_2417</name>
</gene>
<dbReference type="UniPathway" id="UPA00050">
    <property type="reaction ID" value="UER00065"/>
</dbReference>
<dbReference type="EC" id="4.2.3.1" evidence="5 12"/>
<evidence type="ECO:0000313" key="18">
    <source>
        <dbReference type="EMBL" id="TQM62385.1"/>
    </source>
</evidence>
<dbReference type="InterPro" id="IPR004450">
    <property type="entry name" value="Thr_synthase-like"/>
</dbReference>
<dbReference type="GO" id="GO:0004794">
    <property type="term" value="F:threonine deaminase activity"/>
    <property type="evidence" value="ECO:0007669"/>
    <property type="project" value="TreeGrafter"/>
</dbReference>
<dbReference type="PIRSF" id="PIRSF038945">
    <property type="entry name" value="Thr_synthase"/>
    <property type="match status" value="1"/>
</dbReference>
<dbReference type="GO" id="GO:0009088">
    <property type="term" value="P:threonine biosynthetic process"/>
    <property type="evidence" value="ECO:0007669"/>
    <property type="project" value="UniProtKB-UniRule"/>
</dbReference>
<dbReference type="AlphaFoldDB" id="A0A543HVQ0"/>
<comment type="pathway">
    <text evidence="3 13">Amino-acid biosynthesis; L-threonine biosynthesis; L-threonine from L-aspartate: step 5/5.</text>
</comment>
<dbReference type="SUPFAM" id="SSF53686">
    <property type="entry name" value="Tryptophan synthase beta subunit-like PLP-dependent enzymes"/>
    <property type="match status" value="1"/>
</dbReference>
<organism evidence="18 19">
    <name type="scientific">Humibacillus xanthopallidus</name>
    <dbReference type="NCBI Taxonomy" id="412689"/>
    <lineage>
        <taxon>Bacteria</taxon>
        <taxon>Bacillati</taxon>
        <taxon>Actinomycetota</taxon>
        <taxon>Actinomycetes</taxon>
        <taxon>Micrococcales</taxon>
        <taxon>Intrasporangiaceae</taxon>
        <taxon>Humibacillus</taxon>
    </lineage>
</organism>
<dbReference type="PANTHER" id="PTHR48078:SF6">
    <property type="entry name" value="L-THREONINE DEHYDRATASE CATABOLIC TDCB"/>
    <property type="match status" value="1"/>
</dbReference>